<organism evidence="2 3">
    <name type="scientific">Nocardioides terrae</name>
    <dbReference type="NCBI Taxonomy" id="574651"/>
    <lineage>
        <taxon>Bacteria</taxon>
        <taxon>Bacillati</taxon>
        <taxon>Actinomycetota</taxon>
        <taxon>Actinomycetes</taxon>
        <taxon>Propionibacteriales</taxon>
        <taxon>Nocardioidaceae</taxon>
        <taxon>Nocardioides</taxon>
    </lineage>
</organism>
<proteinExistence type="predicted"/>
<dbReference type="RefSeq" id="WP_245750385.1">
    <property type="nucleotide sequence ID" value="NZ_FOLB01000014.1"/>
</dbReference>
<keyword evidence="3" id="KW-1185">Reference proteome</keyword>
<keyword evidence="1" id="KW-1133">Transmembrane helix</keyword>
<evidence type="ECO:0000256" key="1">
    <source>
        <dbReference type="SAM" id="Phobius"/>
    </source>
</evidence>
<evidence type="ECO:0000313" key="2">
    <source>
        <dbReference type="EMBL" id="SFC90664.1"/>
    </source>
</evidence>
<dbReference type="STRING" id="574651.SAMN04487968_11411"/>
<keyword evidence="1" id="KW-0472">Membrane</keyword>
<evidence type="ECO:0000313" key="3">
    <source>
        <dbReference type="Proteomes" id="UP000198832"/>
    </source>
</evidence>
<accession>A0A1I1MYY5</accession>
<name>A0A1I1MYY5_9ACTN</name>
<feature type="transmembrane region" description="Helical" evidence="1">
    <location>
        <begin position="48"/>
        <end position="68"/>
    </location>
</feature>
<reference evidence="2 3" key="1">
    <citation type="submission" date="2016-10" db="EMBL/GenBank/DDBJ databases">
        <authorList>
            <person name="de Groot N.N."/>
        </authorList>
    </citation>
    <scope>NUCLEOTIDE SEQUENCE [LARGE SCALE GENOMIC DNA]</scope>
    <source>
        <strain evidence="2 3">CGMCC 1.7056</strain>
    </source>
</reference>
<gene>
    <name evidence="2" type="ORF">SAMN04487968_11411</name>
</gene>
<sequence>MLRRRSLIVIVAAVGVATAFSQVGIGWVASSALLDLDDGCAPAWADPAAVVIGASAVVALFVGLWCLVRIVSNDSLERPWS</sequence>
<dbReference type="AlphaFoldDB" id="A0A1I1MYY5"/>
<dbReference type="EMBL" id="FOLB01000014">
    <property type="protein sequence ID" value="SFC90664.1"/>
    <property type="molecule type" value="Genomic_DNA"/>
</dbReference>
<protein>
    <submittedName>
        <fullName evidence="2">Uncharacterized protein</fullName>
    </submittedName>
</protein>
<feature type="transmembrane region" description="Helical" evidence="1">
    <location>
        <begin position="7"/>
        <end position="28"/>
    </location>
</feature>
<dbReference type="Proteomes" id="UP000198832">
    <property type="component" value="Unassembled WGS sequence"/>
</dbReference>
<keyword evidence="1" id="KW-0812">Transmembrane</keyword>